<keyword evidence="4 9" id="KW-0812">Transmembrane</keyword>
<evidence type="ECO:0000256" key="8">
    <source>
        <dbReference type="ARBA" id="ARBA00023180"/>
    </source>
</evidence>
<dbReference type="GO" id="GO:0005524">
    <property type="term" value="F:ATP binding"/>
    <property type="evidence" value="ECO:0007669"/>
    <property type="project" value="InterPro"/>
</dbReference>
<evidence type="ECO:0000256" key="2">
    <source>
        <dbReference type="ARBA" id="ARBA00009592"/>
    </source>
</evidence>
<dbReference type="Pfam" id="PF00560">
    <property type="entry name" value="LRR_1"/>
    <property type="match status" value="2"/>
</dbReference>
<dbReference type="InterPro" id="IPR000719">
    <property type="entry name" value="Prot_kinase_dom"/>
</dbReference>
<evidence type="ECO:0000256" key="4">
    <source>
        <dbReference type="ARBA" id="ARBA00022692"/>
    </source>
</evidence>
<evidence type="ECO:0000256" key="6">
    <source>
        <dbReference type="ARBA" id="ARBA00022989"/>
    </source>
</evidence>
<dbReference type="PANTHER" id="PTHR48006:SF88">
    <property type="entry name" value="LRR RECEPTOR-LIKE KINASE FAMILY PROTEIN"/>
    <property type="match status" value="1"/>
</dbReference>
<keyword evidence="12" id="KW-1185">Reference proteome</keyword>
<dbReference type="SUPFAM" id="SSF56112">
    <property type="entry name" value="Protein kinase-like (PK-like)"/>
    <property type="match status" value="2"/>
</dbReference>
<dbReference type="InterPro" id="IPR001245">
    <property type="entry name" value="Ser-Thr/Tyr_kinase_cat_dom"/>
</dbReference>
<reference evidence="11 12" key="1">
    <citation type="submission" date="2019-05" db="EMBL/GenBank/DDBJ databases">
        <title>Mikania micrantha, genome provides insights into the molecular mechanism of rapid growth.</title>
        <authorList>
            <person name="Liu B."/>
        </authorList>
    </citation>
    <scope>NUCLEOTIDE SEQUENCE [LARGE SCALE GENOMIC DNA]</scope>
    <source>
        <strain evidence="11">NLD-2019</strain>
        <tissue evidence="11">Leaf</tissue>
    </source>
</reference>
<evidence type="ECO:0000256" key="7">
    <source>
        <dbReference type="ARBA" id="ARBA00023136"/>
    </source>
</evidence>
<dbReference type="Gene3D" id="3.80.10.10">
    <property type="entry name" value="Ribonuclease Inhibitor"/>
    <property type="match status" value="1"/>
</dbReference>
<dbReference type="InterPro" id="IPR001611">
    <property type="entry name" value="Leu-rich_rpt"/>
</dbReference>
<name>A0A5N6PTW5_9ASTR</name>
<feature type="domain" description="Protein kinase" evidence="10">
    <location>
        <begin position="1"/>
        <end position="192"/>
    </location>
</feature>
<comment type="subcellular location">
    <subcellularLocation>
        <location evidence="1">Membrane</location>
        <topology evidence="1">Single-pass type I membrane protein</topology>
    </subcellularLocation>
</comment>
<dbReference type="OrthoDB" id="2151624at2759"/>
<sequence length="810" mass="90814">MEKKFLVYKYMSNGTLYQWIHSKPKVEGKKIGWTLRLRISVGIAQGLAWLHHNNILQVAHLKITSNCVLQDDKFVPKISNFGNSIILSANSTISSGCDFVVPQASVDPYKEDIYSFGILLFEIISGKERPSAKTDTDSLVYNICSDQCNMIDECLMGQGFKEEIYETLRIADNCIRTYKDGATSMLQVCQAIGAIGIKSESVHEIDEITEEGTTRERSCDAYCGAAMAWNVATMLSAECCKSMRKPCLLRNFIWNLAGQPKYPPSSPSTPHSLMLIILACFAVSSYAVQTDVDCLRSIKESLEDPEQLLSSWDFSNITEDGIRSCTSLSGLDLSGNKLTGQIPSNVTDVLPFVTTLDLSNNSLSGSIPPSIANISLINILRLDNNQFTGHIPPKLSELDRLKEFSVANNRLSGQVPIFRNYDVVSAESYANNLGLCGGPLSPCKHKNHVDIFFSGFAVGLPVSTILTVLLIFCLPRLSMKRYYLLMIKKIKERQHHLIPRISQAVVGKESNLEESKVTDWDKYIRALSLVELKMATNDFDTKNVIGYGNMGLMYKAMFQNGIVLAVKRLHKFESFEKEFSQEIKILGRLRHTNLVPLMSYCFEMEKKFLIYKYMSNGTLYQWLHSRPQVEGMKMRWTLRLRIAVGIARGLAWLHHNNVLRVAHLKISSNCVLLDDKFEPKISNFGNSNLLMSTNSTISSGCNFVVPHSSVDPYKEDVYGFGILLFEIISGKERPSADTDTDSLIYNICSEQCNMIDECLTGQGFDDEIYETLRIADSCIRTHKNGATSMLQVYQAIRAIGISRNEISIDS</sequence>
<dbReference type="GO" id="GO:0004672">
    <property type="term" value="F:protein kinase activity"/>
    <property type="evidence" value="ECO:0007669"/>
    <property type="project" value="InterPro"/>
</dbReference>
<dbReference type="Proteomes" id="UP000326396">
    <property type="component" value="Linkage Group LG11"/>
</dbReference>
<dbReference type="AlphaFoldDB" id="A0A5N6PTW5"/>
<evidence type="ECO:0000313" key="11">
    <source>
        <dbReference type="EMBL" id="KAD6796627.1"/>
    </source>
</evidence>
<gene>
    <name evidence="11" type="ORF">E3N88_07523</name>
</gene>
<organism evidence="11 12">
    <name type="scientific">Mikania micrantha</name>
    <name type="common">bitter vine</name>
    <dbReference type="NCBI Taxonomy" id="192012"/>
    <lineage>
        <taxon>Eukaryota</taxon>
        <taxon>Viridiplantae</taxon>
        <taxon>Streptophyta</taxon>
        <taxon>Embryophyta</taxon>
        <taxon>Tracheophyta</taxon>
        <taxon>Spermatophyta</taxon>
        <taxon>Magnoliopsida</taxon>
        <taxon>eudicotyledons</taxon>
        <taxon>Gunneridae</taxon>
        <taxon>Pentapetalae</taxon>
        <taxon>asterids</taxon>
        <taxon>campanulids</taxon>
        <taxon>Asterales</taxon>
        <taxon>Asteraceae</taxon>
        <taxon>Asteroideae</taxon>
        <taxon>Heliantheae alliance</taxon>
        <taxon>Eupatorieae</taxon>
        <taxon>Mikania</taxon>
    </lineage>
</organism>
<keyword evidence="7 9" id="KW-0472">Membrane</keyword>
<dbReference type="InterPro" id="IPR011009">
    <property type="entry name" value="Kinase-like_dom_sf"/>
</dbReference>
<protein>
    <recommendedName>
        <fullName evidence="10">Protein kinase domain-containing protein</fullName>
    </recommendedName>
</protein>
<dbReference type="Pfam" id="PF07714">
    <property type="entry name" value="PK_Tyr_Ser-Thr"/>
    <property type="match status" value="2"/>
</dbReference>
<keyword evidence="8" id="KW-0325">Glycoprotein</keyword>
<evidence type="ECO:0000256" key="3">
    <source>
        <dbReference type="ARBA" id="ARBA00022614"/>
    </source>
</evidence>
<evidence type="ECO:0000313" key="12">
    <source>
        <dbReference type="Proteomes" id="UP000326396"/>
    </source>
</evidence>
<comment type="caution">
    <text evidence="11">The sequence shown here is derived from an EMBL/GenBank/DDBJ whole genome shotgun (WGS) entry which is preliminary data.</text>
</comment>
<dbReference type="InterPro" id="IPR051824">
    <property type="entry name" value="LRR_Rcpt-Like_S/T_Kinase"/>
</dbReference>
<evidence type="ECO:0000256" key="9">
    <source>
        <dbReference type="SAM" id="Phobius"/>
    </source>
</evidence>
<dbReference type="Gene3D" id="3.30.200.20">
    <property type="entry name" value="Phosphorylase Kinase, domain 1"/>
    <property type="match status" value="1"/>
</dbReference>
<feature type="domain" description="Protein kinase" evidence="10">
    <location>
        <begin position="539"/>
        <end position="810"/>
    </location>
</feature>
<comment type="similarity">
    <text evidence="2">Belongs to the RLP family.</text>
</comment>
<dbReference type="FunFam" id="3.80.10.10:FF:000111">
    <property type="entry name" value="LRR receptor-like serine/threonine-protein kinase ERECTA"/>
    <property type="match status" value="1"/>
</dbReference>
<dbReference type="InterPro" id="IPR032675">
    <property type="entry name" value="LRR_dom_sf"/>
</dbReference>
<keyword evidence="5" id="KW-0677">Repeat</keyword>
<accession>A0A5N6PTW5</accession>
<dbReference type="GO" id="GO:0016020">
    <property type="term" value="C:membrane"/>
    <property type="evidence" value="ECO:0007669"/>
    <property type="project" value="UniProtKB-SubCell"/>
</dbReference>
<evidence type="ECO:0000259" key="10">
    <source>
        <dbReference type="PROSITE" id="PS50011"/>
    </source>
</evidence>
<proteinExistence type="inferred from homology"/>
<dbReference type="EMBL" id="SZYD01000003">
    <property type="protein sequence ID" value="KAD6796627.1"/>
    <property type="molecule type" value="Genomic_DNA"/>
</dbReference>
<dbReference type="PANTHER" id="PTHR48006">
    <property type="entry name" value="LEUCINE-RICH REPEAT-CONTAINING PROTEIN DDB_G0281931-RELATED"/>
    <property type="match status" value="1"/>
</dbReference>
<feature type="transmembrane region" description="Helical" evidence="9">
    <location>
        <begin position="451"/>
        <end position="474"/>
    </location>
</feature>
<dbReference type="PROSITE" id="PS50011">
    <property type="entry name" value="PROTEIN_KINASE_DOM"/>
    <property type="match status" value="2"/>
</dbReference>
<keyword evidence="6 9" id="KW-1133">Transmembrane helix</keyword>
<dbReference type="SUPFAM" id="SSF52058">
    <property type="entry name" value="L domain-like"/>
    <property type="match status" value="1"/>
</dbReference>
<keyword evidence="3" id="KW-0433">Leucine-rich repeat</keyword>
<evidence type="ECO:0000256" key="5">
    <source>
        <dbReference type="ARBA" id="ARBA00022737"/>
    </source>
</evidence>
<evidence type="ECO:0000256" key="1">
    <source>
        <dbReference type="ARBA" id="ARBA00004479"/>
    </source>
</evidence>
<dbReference type="Gene3D" id="1.10.510.10">
    <property type="entry name" value="Transferase(Phosphotransferase) domain 1"/>
    <property type="match status" value="2"/>
</dbReference>